<evidence type="ECO:0000313" key="7">
    <source>
        <dbReference type="EMBL" id="KAL2071532.1"/>
    </source>
</evidence>
<dbReference type="PROSITE" id="PS00122">
    <property type="entry name" value="CARBOXYLESTERASE_B_1"/>
    <property type="match status" value="1"/>
</dbReference>
<dbReference type="PANTHER" id="PTHR11559">
    <property type="entry name" value="CARBOXYLESTERASE"/>
    <property type="match status" value="1"/>
</dbReference>
<evidence type="ECO:0000313" key="8">
    <source>
        <dbReference type="Proteomes" id="UP001595075"/>
    </source>
</evidence>
<protein>
    <recommendedName>
        <fullName evidence="3">Carboxylic ester hydrolase</fullName>
        <ecNumber evidence="3">3.1.1.-</ecNumber>
    </recommendedName>
</protein>
<dbReference type="SUPFAM" id="SSF53474">
    <property type="entry name" value="alpha/beta-Hydrolases"/>
    <property type="match status" value="1"/>
</dbReference>
<organism evidence="7 8">
    <name type="scientific">Oculimacula yallundae</name>
    <dbReference type="NCBI Taxonomy" id="86028"/>
    <lineage>
        <taxon>Eukaryota</taxon>
        <taxon>Fungi</taxon>
        <taxon>Dikarya</taxon>
        <taxon>Ascomycota</taxon>
        <taxon>Pezizomycotina</taxon>
        <taxon>Leotiomycetes</taxon>
        <taxon>Helotiales</taxon>
        <taxon>Ploettnerulaceae</taxon>
        <taxon>Oculimacula</taxon>
    </lineage>
</organism>
<keyword evidence="5" id="KW-0812">Transmembrane</keyword>
<dbReference type="EMBL" id="JAZHXI010000005">
    <property type="protein sequence ID" value="KAL2071532.1"/>
    <property type="molecule type" value="Genomic_DNA"/>
</dbReference>
<evidence type="ECO:0000256" key="3">
    <source>
        <dbReference type="RuleBase" id="RU361235"/>
    </source>
</evidence>
<sequence length="628" mass="68825">MRRNYENRQSSSHRGMPSYTPLSNNRETATEPPPKKMTPLASLRRRFQWRPTLLILTLATLCLWLITYTRGEKNSHHEIPVKAGNRPKVVLRQGRFTGVELEDGYPQTMDAFLGIPYGLSTEGLARFKAPVGVDASDLEFDAGTFGDRCPSGGGGGQSENCLNLNLYRPKTRDPNAKLPVVVHVHGGAFNGGIGDSSWQLSHFAAWSAEPMIAVSFSYRVGALGFLPSKLMAAEGLLNAGLKDQQLLLEWVQENIAAFGGDPENVTIMGVSAGAHSIGHHLLHNTDKPPLFARAILESGAATARAVYTPTNPLHEKQFKEFLKELGCASVPDERLVTTLRGYSTSKIKTASETIFNRYNPSVQWPFQPVIDGPGGMIPTSPISAWKAGNWHNVSILTGYNTNEGTSFVPSTGQTNKDFTSFFSTLLPGLKTSDIEVLQDVYPDPTKDHHSKYVEHRPGVGKQFTRTEQAYGQFAYIAPVRQTVHYAATGSAPVYLYHFAASSSVKDGAAHGDHIPFVMHTPGVKDRSATTLEISGHMHAYWTSFVTKGDPNVVEGRYPGRRKWPRYGRAGGEGGKGRKGGEGRLLVFGEGNDELAGGKKTGVVVQLKDDGFAAEESDFWWNRTELFEF</sequence>
<reference evidence="7 8" key="1">
    <citation type="journal article" date="2024" name="Commun. Biol.">
        <title>Comparative genomic analysis of thermophilic fungi reveals convergent evolutionary adaptations and gene losses.</title>
        <authorList>
            <person name="Steindorff A.S."/>
            <person name="Aguilar-Pontes M.V."/>
            <person name="Robinson A.J."/>
            <person name="Andreopoulos B."/>
            <person name="LaButti K."/>
            <person name="Kuo A."/>
            <person name="Mondo S."/>
            <person name="Riley R."/>
            <person name="Otillar R."/>
            <person name="Haridas S."/>
            <person name="Lipzen A."/>
            <person name="Grimwood J."/>
            <person name="Schmutz J."/>
            <person name="Clum A."/>
            <person name="Reid I.D."/>
            <person name="Moisan M.C."/>
            <person name="Butler G."/>
            <person name="Nguyen T.T.M."/>
            <person name="Dewar K."/>
            <person name="Conant G."/>
            <person name="Drula E."/>
            <person name="Henrissat B."/>
            <person name="Hansel C."/>
            <person name="Singer S."/>
            <person name="Hutchinson M.I."/>
            <person name="de Vries R.P."/>
            <person name="Natvig D.O."/>
            <person name="Powell A.J."/>
            <person name="Tsang A."/>
            <person name="Grigoriev I.V."/>
        </authorList>
    </citation>
    <scope>NUCLEOTIDE SEQUENCE [LARGE SCALE GENOMIC DNA]</scope>
    <source>
        <strain evidence="7 8">CBS 494.80</strain>
    </source>
</reference>
<dbReference type="InterPro" id="IPR050309">
    <property type="entry name" value="Type-B_Carboxylest/Lipase"/>
</dbReference>
<dbReference type="Gene3D" id="3.40.50.1820">
    <property type="entry name" value="alpha/beta hydrolase"/>
    <property type="match status" value="1"/>
</dbReference>
<keyword evidence="5" id="KW-0472">Membrane</keyword>
<name>A0ABR4CP56_9HELO</name>
<dbReference type="Proteomes" id="UP001595075">
    <property type="component" value="Unassembled WGS sequence"/>
</dbReference>
<keyword evidence="8" id="KW-1185">Reference proteome</keyword>
<feature type="region of interest" description="Disordered" evidence="4">
    <location>
        <begin position="1"/>
        <end position="39"/>
    </location>
</feature>
<proteinExistence type="inferred from homology"/>
<dbReference type="InterPro" id="IPR029058">
    <property type="entry name" value="AB_hydrolase_fold"/>
</dbReference>
<evidence type="ECO:0000256" key="2">
    <source>
        <dbReference type="ARBA" id="ARBA00022801"/>
    </source>
</evidence>
<comment type="caution">
    <text evidence="7">The sequence shown here is derived from an EMBL/GenBank/DDBJ whole genome shotgun (WGS) entry which is preliminary data.</text>
</comment>
<dbReference type="EC" id="3.1.1.-" evidence="3"/>
<feature type="transmembrane region" description="Helical" evidence="5">
    <location>
        <begin position="52"/>
        <end position="69"/>
    </location>
</feature>
<keyword evidence="5" id="KW-1133">Transmembrane helix</keyword>
<comment type="similarity">
    <text evidence="1 3">Belongs to the type-B carboxylesterase/lipase family.</text>
</comment>
<dbReference type="InterPro" id="IPR019826">
    <property type="entry name" value="Carboxylesterase_B_AS"/>
</dbReference>
<evidence type="ECO:0000256" key="4">
    <source>
        <dbReference type="SAM" id="MobiDB-lite"/>
    </source>
</evidence>
<feature type="domain" description="Carboxylesterase type B" evidence="6">
    <location>
        <begin position="87"/>
        <end position="567"/>
    </location>
</feature>
<gene>
    <name evidence="7" type="ORF">VTL71DRAFT_12767</name>
</gene>
<evidence type="ECO:0000256" key="5">
    <source>
        <dbReference type="SAM" id="Phobius"/>
    </source>
</evidence>
<dbReference type="Pfam" id="PF00135">
    <property type="entry name" value="COesterase"/>
    <property type="match status" value="1"/>
</dbReference>
<evidence type="ECO:0000259" key="6">
    <source>
        <dbReference type="Pfam" id="PF00135"/>
    </source>
</evidence>
<evidence type="ECO:0000256" key="1">
    <source>
        <dbReference type="ARBA" id="ARBA00005964"/>
    </source>
</evidence>
<keyword evidence="2 3" id="KW-0378">Hydrolase</keyword>
<dbReference type="InterPro" id="IPR002018">
    <property type="entry name" value="CarbesteraseB"/>
</dbReference>
<accession>A0ABR4CP56</accession>